<evidence type="ECO:0000313" key="12">
    <source>
        <dbReference type="EMBL" id="SFF95133.1"/>
    </source>
</evidence>
<evidence type="ECO:0000256" key="8">
    <source>
        <dbReference type="ARBA" id="ARBA00023049"/>
    </source>
</evidence>
<dbReference type="Gene3D" id="3.40.630.10">
    <property type="entry name" value="Zn peptidases"/>
    <property type="match status" value="1"/>
</dbReference>
<proteinExistence type="inferred from homology"/>
<dbReference type="GO" id="GO:0005737">
    <property type="term" value="C:cytoplasm"/>
    <property type="evidence" value="ECO:0007669"/>
    <property type="project" value="UniProtKB-ARBA"/>
</dbReference>
<protein>
    <recommendedName>
        <fullName evidence="10">M18 family aminopeptidase</fullName>
        <ecNumber evidence="10">3.4.11.-</ecNumber>
    </recommendedName>
</protein>
<evidence type="ECO:0000256" key="5">
    <source>
        <dbReference type="ARBA" id="ARBA00022723"/>
    </source>
</evidence>
<dbReference type="FunFam" id="2.30.250.10:FF:000006">
    <property type="entry name" value="Probable M18 family aminopeptidase 1"/>
    <property type="match status" value="1"/>
</dbReference>
<dbReference type="AlphaFoldDB" id="A0A1I2MUN7"/>
<dbReference type="PRINTS" id="PR00932">
    <property type="entry name" value="AMINO1PTASE"/>
</dbReference>
<organism evidence="12 13">
    <name type="scientific">Clostridium cadaveris</name>
    <dbReference type="NCBI Taxonomy" id="1529"/>
    <lineage>
        <taxon>Bacteria</taxon>
        <taxon>Bacillati</taxon>
        <taxon>Bacillota</taxon>
        <taxon>Clostridia</taxon>
        <taxon>Eubacteriales</taxon>
        <taxon>Clostridiaceae</taxon>
        <taxon>Clostridium</taxon>
    </lineage>
</organism>
<evidence type="ECO:0000256" key="4">
    <source>
        <dbReference type="ARBA" id="ARBA00022670"/>
    </source>
</evidence>
<keyword evidence="7 9" id="KW-0862">Zinc</keyword>
<keyword evidence="5 9" id="KW-0479">Metal-binding</keyword>
<dbReference type="InterPro" id="IPR023358">
    <property type="entry name" value="Peptidase_M18_dom2"/>
</dbReference>
<evidence type="ECO:0000313" key="11">
    <source>
        <dbReference type="EMBL" id="PWL54867.1"/>
    </source>
</evidence>
<keyword evidence="6 9" id="KW-0378">Hydrolase</keyword>
<dbReference type="SUPFAM" id="SSF53187">
    <property type="entry name" value="Zn-dependent exopeptidases"/>
    <property type="match status" value="1"/>
</dbReference>
<evidence type="ECO:0000313" key="13">
    <source>
        <dbReference type="Proteomes" id="UP000182135"/>
    </source>
</evidence>
<dbReference type="OrthoDB" id="89722at2"/>
<keyword evidence="3 9" id="KW-0031">Aminopeptidase</keyword>
<dbReference type="Proteomes" id="UP000182135">
    <property type="component" value="Unassembled WGS sequence"/>
</dbReference>
<reference evidence="11 14" key="2">
    <citation type="submission" date="2018-03" db="EMBL/GenBank/DDBJ databases">
        <title>The uncultured portion of the human microbiome is neutrally assembled.</title>
        <authorList>
            <person name="Jeraldo P."/>
            <person name="Boardman L."/>
            <person name="White B.A."/>
            <person name="Nelson H."/>
            <person name="Goldenfeld N."/>
            <person name="Chia N."/>
        </authorList>
    </citation>
    <scope>NUCLEOTIDE SEQUENCE [LARGE SCALE GENOMIC DNA]</scope>
    <source>
        <strain evidence="11">CIM:MAG 903</strain>
    </source>
</reference>
<evidence type="ECO:0000256" key="7">
    <source>
        <dbReference type="ARBA" id="ARBA00022833"/>
    </source>
</evidence>
<comment type="cofactor">
    <cofactor evidence="1 10">
        <name>Zn(2+)</name>
        <dbReference type="ChEBI" id="CHEBI:29105"/>
    </cofactor>
</comment>
<evidence type="ECO:0000256" key="3">
    <source>
        <dbReference type="ARBA" id="ARBA00022438"/>
    </source>
</evidence>
<dbReference type="NCBIfam" id="NF002600">
    <property type="entry name" value="PRK02256.1"/>
    <property type="match status" value="1"/>
</dbReference>
<comment type="similarity">
    <text evidence="2 9">Belongs to the peptidase M18 family.</text>
</comment>
<dbReference type="SUPFAM" id="SSF101821">
    <property type="entry name" value="Aminopeptidase/glucanase lid domain"/>
    <property type="match status" value="1"/>
</dbReference>
<sequence length="467" mass="52064">MDVKELTKKYEYAWEKYSDEDLKKVFDLSDRYKDFMTIAKTERECVDEFVALAEKEGYKDLNKIIENNESLKAGDKVYVNHMGKSLALFLIGKESLQKGMRILGAHIDSPRLDLKQNPLYEDTDLAMMETHYYGGVKKYQWVTIPLSIHGVMIRKDGSSVKVVIGEDANDPVVGISDLLVHLSADQMQKKVANAIEGEDLNILVGSIPIKDKEAKNRVKLNILKLLNEKYGIVEEDFVSAELEVVPAGAARDYGLDRSMVVAYGHDDRICAYTSFEAMMEMTEADKTCVTLLVDKEEVGSIGATGMHSKFFENAVAEIMDRMGDYSDIKVRRALSNSKMLSSDVSAAFDPNYPSVMEKNNCAYFGKGIVFNKYTGARGKSGCNDANAEFVGQIRSIMDKHGVTWQTAELGKVDQGGGGTIAYILAQYGMEVIDCGVALHNMHAPWEVASKADIYETMRGYYAFLQEA</sequence>
<evidence type="ECO:0000256" key="1">
    <source>
        <dbReference type="ARBA" id="ARBA00001947"/>
    </source>
</evidence>
<evidence type="ECO:0000256" key="10">
    <source>
        <dbReference type="RuleBase" id="RU004387"/>
    </source>
</evidence>
<dbReference type="Proteomes" id="UP000246114">
    <property type="component" value="Unassembled WGS sequence"/>
</dbReference>
<gene>
    <name evidence="11" type="ORF">DBY38_03535</name>
    <name evidence="12" type="ORF">SAMN04487885_11717</name>
</gene>
<dbReference type="GO" id="GO:0004177">
    <property type="term" value="F:aminopeptidase activity"/>
    <property type="evidence" value="ECO:0007669"/>
    <property type="project" value="UniProtKB-KW"/>
</dbReference>
<keyword evidence="13" id="KW-1185">Reference proteome</keyword>
<dbReference type="PANTHER" id="PTHR28570:SF2">
    <property type="entry name" value="M18 FAMILY AMINOPEPTIDASE 1-RELATED"/>
    <property type="match status" value="1"/>
</dbReference>
<dbReference type="Gene3D" id="2.30.250.10">
    <property type="entry name" value="Aminopeptidase i, Domain 2"/>
    <property type="match status" value="1"/>
</dbReference>
<keyword evidence="8 9" id="KW-0482">Metalloprotease</keyword>
<dbReference type="Pfam" id="PF02127">
    <property type="entry name" value="Peptidase_M18"/>
    <property type="match status" value="1"/>
</dbReference>
<dbReference type="GO" id="GO:0008237">
    <property type="term" value="F:metallopeptidase activity"/>
    <property type="evidence" value="ECO:0007669"/>
    <property type="project" value="UniProtKB-KW"/>
</dbReference>
<dbReference type="PANTHER" id="PTHR28570">
    <property type="entry name" value="ASPARTYL AMINOPEPTIDASE"/>
    <property type="match status" value="1"/>
</dbReference>
<reference evidence="12 13" key="1">
    <citation type="submission" date="2016-10" db="EMBL/GenBank/DDBJ databases">
        <authorList>
            <person name="de Groot N.N."/>
        </authorList>
    </citation>
    <scope>NUCLEOTIDE SEQUENCE [LARGE SCALE GENOMIC DNA]</scope>
    <source>
        <strain evidence="12 13">NLAE-zl-G419</strain>
    </source>
</reference>
<dbReference type="RefSeq" id="WP_027639129.1">
    <property type="nucleotide sequence ID" value="NZ_BAAACD010000003.1"/>
</dbReference>
<dbReference type="GO" id="GO:0006508">
    <property type="term" value="P:proteolysis"/>
    <property type="evidence" value="ECO:0007669"/>
    <property type="project" value="UniProtKB-KW"/>
</dbReference>
<dbReference type="EMBL" id="QAMZ01000018">
    <property type="protein sequence ID" value="PWL54867.1"/>
    <property type="molecule type" value="Genomic_DNA"/>
</dbReference>
<dbReference type="EMBL" id="FOOE01000017">
    <property type="protein sequence ID" value="SFF95133.1"/>
    <property type="molecule type" value="Genomic_DNA"/>
</dbReference>
<dbReference type="eggNOG" id="COG1362">
    <property type="taxonomic scope" value="Bacteria"/>
</dbReference>
<dbReference type="EC" id="3.4.11.-" evidence="10"/>
<dbReference type="GO" id="GO:0008270">
    <property type="term" value="F:zinc ion binding"/>
    <property type="evidence" value="ECO:0007669"/>
    <property type="project" value="InterPro"/>
</dbReference>
<dbReference type="CDD" id="cd05659">
    <property type="entry name" value="M18_API"/>
    <property type="match status" value="1"/>
</dbReference>
<evidence type="ECO:0000256" key="9">
    <source>
        <dbReference type="RuleBase" id="RU004386"/>
    </source>
</evidence>
<dbReference type="InterPro" id="IPR001948">
    <property type="entry name" value="Peptidase_M18"/>
</dbReference>
<evidence type="ECO:0000256" key="2">
    <source>
        <dbReference type="ARBA" id="ARBA00008290"/>
    </source>
</evidence>
<dbReference type="GeneID" id="90545406"/>
<dbReference type="STRING" id="1529.SAMN04487885_11717"/>
<accession>A0A1I2MUN7</accession>
<evidence type="ECO:0000256" key="6">
    <source>
        <dbReference type="ARBA" id="ARBA00022801"/>
    </source>
</evidence>
<name>A0A1I2MUN7_9CLOT</name>
<keyword evidence="4 9" id="KW-0645">Protease</keyword>
<evidence type="ECO:0000313" key="14">
    <source>
        <dbReference type="Proteomes" id="UP000246114"/>
    </source>
</evidence>